<dbReference type="AlphaFoldDB" id="A0AAD3MVY4"/>
<feature type="coiled-coil region" evidence="1">
    <location>
        <begin position="118"/>
        <end position="316"/>
    </location>
</feature>
<protein>
    <submittedName>
        <fullName evidence="2">WEB family protein At1g65010, chloroplastic isoform X3</fullName>
    </submittedName>
</protein>
<gene>
    <name evidence="2" type="ORF">AKAME5_001216800</name>
</gene>
<reference evidence="2" key="1">
    <citation type="submission" date="2022-08" db="EMBL/GenBank/DDBJ databases">
        <title>Genome sequencing of akame (Lates japonicus).</title>
        <authorList>
            <person name="Hashiguchi Y."/>
            <person name="Takahashi H."/>
        </authorList>
    </citation>
    <scope>NUCLEOTIDE SEQUENCE</scope>
    <source>
        <strain evidence="2">Kochi</strain>
    </source>
</reference>
<keyword evidence="1" id="KW-0175">Coiled coil</keyword>
<dbReference type="EMBL" id="BRZM01000040">
    <property type="protein sequence ID" value="GLD60244.1"/>
    <property type="molecule type" value="Genomic_DNA"/>
</dbReference>
<keyword evidence="3" id="KW-1185">Reference proteome</keyword>
<comment type="caution">
    <text evidence="2">The sequence shown here is derived from an EMBL/GenBank/DDBJ whole genome shotgun (WGS) entry which is preliminary data.</text>
</comment>
<sequence>MAQDRFNISRSFSEITEESRYLFVTEEPEILRPDELRRTVYENNIMDHSRALDLEVRVLRTEMSAYKKQGKDLYKLLGQWRELNSKLEVKEQEQRTEIARLWESVCEIPVLKEELAQTEKKQAENENLWAEIDALQENERVINERNKNLTDEVERNQREIEHLTAAVRDLQCQVKVAQEEHSDKDEITQKLSHVESLLEEKQAEITKLRTALHDLQEKEEFLNEQNDIVTADLAQLESLRKKKIEEIKNLKETVQDLQYQVEDAEQQILTKDEQITKLNMEIGYKQETIEEWCTLTAEMRQSIRDLKDQLAMKQEEDILDGTQNFREESRACAEHTELEIFEEARDQTLQDTPSAEPQQLEVPSTKPQWHCCAKWLLKAGLHIGISTVGVLIPAAILTAKVTANCCTDPNYWQCVYHLLEPYCNIQQVHHPF</sequence>
<proteinExistence type="predicted"/>
<evidence type="ECO:0000313" key="2">
    <source>
        <dbReference type="EMBL" id="GLD60244.1"/>
    </source>
</evidence>
<dbReference type="Proteomes" id="UP001279410">
    <property type="component" value="Unassembled WGS sequence"/>
</dbReference>
<organism evidence="2 3">
    <name type="scientific">Lates japonicus</name>
    <name type="common">Japanese lates</name>
    <dbReference type="NCBI Taxonomy" id="270547"/>
    <lineage>
        <taxon>Eukaryota</taxon>
        <taxon>Metazoa</taxon>
        <taxon>Chordata</taxon>
        <taxon>Craniata</taxon>
        <taxon>Vertebrata</taxon>
        <taxon>Euteleostomi</taxon>
        <taxon>Actinopterygii</taxon>
        <taxon>Neopterygii</taxon>
        <taxon>Teleostei</taxon>
        <taxon>Neoteleostei</taxon>
        <taxon>Acanthomorphata</taxon>
        <taxon>Carangaria</taxon>
        <taxon>Carangaria incertae sedis</taxon>
        <taxon>Centropomidae</taxon>
        <taxon>Lates</taxon>
    </lineage>
</organism>
<name>A0AAD3MVY4_LATJO</name>
<evidence type="ECO:0000313" key="3">
    <source>
        <dbReference type="Proteomes" id="UP001279410"/>
    </source>
</evidence>
<evidence type="ECO:0000256" key="1">
    <source>
        <dbReference type="SAM" id="Coils"/>
    </source>
</evidence>
<accession>A0AAD3MVY4</accession>